<feature type="region of interest" description="Disordered" evidence="9">
    <location>
        <begin position="186"/>
        <end position="212"/>
    </location>
</feature>
<reference evidence="11 12" key="1">
    <citation type="journal article" date="2018" name="Sci. Rep.">
        <title>Comparative analysis of the Pocillopora damicornis genome highlights role of immune system in coral evolution.</title>
        <authorList>
            <person name="Cunning R."/>
            <person name="Bay R.A."/>
            <person name="Gillette P."/>
            <person name="Baker A.C."/>
            <person name="Traylor-Knowles N."/>
        </authorList>
    </citation>
    <scope>NUCLEOTIDE SEQUENCE [LARGE SCALE GENOMIC DNA]</scope>
    <source>
        <strain evidence="11">RSMAS</strain>
        <tissue evidence="11">Whole animal</tissue>
    </source>
</reference>
<evidence type="ECO:0000259" key="10">
    <source>
        <dbReference type="PROSITE" id="PS50157"/>
    </source>
</evidence>
<dbReference type="Gene3D" id="3.30.160.60">
    <property type="entry name" value="Classic Zinc Finger"/>
    <property type="match status" value="4"/>
</dbReference>
<dbReference type="InterPro" id="IPR013087">
    <property type="entry name" value="Znf_C2H2_type"/>
</dbReference>
<proteinExistence type="predicted"/>
<dbReference type="FunFam" id="3.30.160.60:FF:000624">
    <property type="entry name" value="zinc finger protein 697"/>
    <property type="match status" value="1"/>
</dbReference>
<keyword evidence="4 8" id="KW-0863">Zinc-finger</keyword>
<dbReference type="Pfam" id="PF00096">
    <property type="entry name" value="zf-C2H2"/>
    <property type="match status" value="3"/>
</dbReference>
<feature type="compositionally biased region" description="Polar residues" evidence="9">
    <location>
        <begin position="256"/>
        <end position="268"/>
    </location>
</feature>
<dbReference type="InterPro" id="IPR050717">
    <property type="entry name" value="C2H2-ZF_Transcription_Reg"/>
</dbReference>
<dbReference type="GO" id="GO:0005634">
    <property type="term" value="C:nucleus"/>
    <property type="evidence" value="ECO:0007669"/>
    <property type="project" value="UniProtKB-SubCell"/>
</dbReference>
<dbReference type="SUPFAM" id="SSF57667">
    <property type="entry name" value="beta-beta-alpha zinc fingers"/>
    <property type="match status" value="2"/>
</dbReference>
<feature type="domain" description="C2H2-type" evidence="10">
    <location>
        <begin position="531"/>
        <end position="558"/>
    </location>
</feature>
<evidence type="ECO:0000256" key="6">
    <source>
        <dbReference type="ARBA" id="ARBA00023125"/>
    </source>
</evidence>
<evidence type="ECO:0000256" key="5">
    <source>
        <dbReference type="ARBA" id="ARBA00022833"/>
    </source>
</evidence>
<feature type="region of interest" description="Disordered" evidence="9">
    <location>
        <begin position="237"/>
        <end position="278"/>
    </location>
</feature>
<dbReference type="PANTHER" id="PTHR14196">
    <property type="entry name" value="ODD-SKIPPED - RELATED"/>
    <property type="match status" value="1"/>
</dbReference>
<evidence type="ECO:0000256" key="7">
    <source>
        <dbReference type="ARBA" id="ARBA00023242"/>
    </source>
</evidence>
<keyword evidence="7" id="KW-0539">Nucleus</keyword>
<feature type="compositionally biased region" description="Polar residues" evidence="9">
    <location>
        <begin position="634"/>
        <end position="644"/>
    </location>
</feature>
<protein>
    <recommendedName>
        <fullName evidence="10">C2H2-type domain-containing protein</fullName>
    </recommendedName>
</protein>
<feature type="domain" description="C2H2-type" evidence="10">
    <location>
        <begin position="587"/>
        <end position="614"/>
    </location>
</feature>
<feature type="region of interest" description="Disordered" evidence="9">
    <location>
        <begin position="302"/>
        <end position="321"/>
    </location>
</feature>
<feature type="compositionally biased region" description="Polar residues" evidence="9">
    <location>
        <begin position="399"/>
        <end position="415"/>
    </location>
</feature>
<organism evidence="11 12">
    <name type="scientific">Pocillopora damicornis</name>
    <name type="common">Cauliflower coral</name>
    <name type="synonym">Millepora damicornis</name>
    <dbReference type="NCBI Taxonomy" id="46731"/>
    <lineage>
        <taxon>Eukaryota</taxon>
        <taxon>Metazoa</taxon>
        <taxon>Cnidaria</taxon>
        <taxon>Anthozoa</taxon>
        <taxon>Hexacorallia</taxon>
        <taxon>Scleractinia</taxon>
        <taxon>Astrocoeniina</taxon>
        <taxon>Pocilloporidae</taxon>
        <taxon>Pocillopora</taxon>
    </lineage>
</organism>
<feature type="region of interest" description="Disordered" evidence="9">
    <location>
        <begin position="623"/>
        <end position="664"/>
    </location>
</feature>
<feature type="compositionally biased region" description="Polar residues" evidence="9">
    <location>
        <begin position="304"/>
        <end position="316"/>
    </location>
</feature>
<evidence type="ECO:0000256" key="9">
    <source>
        <dbReference type="SAM" id="MobiDB-lite"/>
    </source>
</evidence>
<comment type="caution">
    <text evidence="11">The sequence shown here is derived from an EMBL/GenBank/DDBJ whole genome shotgun (WGS) entry which is preliminary data.</text>
</comment>
<dbReference type="PANTHER" id="PTHR14196:SF12">
    <property type="entry name" value="ZINC FINGER PROTEIN 208-LIKE"/>
    <property type="match status" value="1"/>
</dbReference>
<feature type="compositionally biased region" description="Polar residues" evidence="9">
    <location>
        <begin position="654"/>
        <end position="664"/>
    </location>
</feature>
<feature type="region of interest" description="Disordered" evidence="9">
    <location>
        <begin position="399"/>
        <end position="438"/>
    </location>
</feature>
<keyword evidence="6" id="KW-0238">DNA-binding</keyword>
<feature type="region of interest" description="Disordered" evidence="9">
    <location>
        <begin position="329"/>
        <end position="372"/>
    </location>
</feature>
<evidence type="ECO:0000256" key="2">
    <source>
        <dbReference type="ARBA" id="ARBA00022723"/>
    </source>
</evidence>
<evidence type="ECO:0000313" key="11">
    <source>
        <dbReference type="EMBL" id="RMX47018.1"/>
    </source>
</evidence>
<dbReference type="PROSITE" id="PS00028">
    <property type="entry name" value="ZINC_FINGER_C2H2_1"/>
    <property type="match status" value="4"/>
</dbReference>
<sequence>MASELSRIQVRQNEVLLFKNGQPILRVERGTTLSVIKLLYQADPSNKGTVIALKPDTNDPLPCVLTLDQSPLEEAKYEIITHEPGNPVQPVSKEDANTRQFSEGNSSTMARLPHSLNLPFNPPQGTSSVITQPGQPASLVTPLTLAISPESDTRNSANHRENNRSSLLLARRDGTYFPSRSSILSVSRRKKTARKSVFQRKVSPTSSPNPVLHRKAMHGEVIYSTNLLSEKKGFDAVANESASHPEAVDSPGLCDSTENGNYRPSLQGTGEEMETENHHRDIYSSDTVTAFSAEDSAGFANFPNLESSSTNGSSPAISDDHPAVIDIHSDSRETSGGENDSDSNFVSSENSPLQNYGGRGLSSHRNSQQGSHLDIHEAQTFLPKTAIVVLPNTIQVKTEPSEVLSMSNGHSPEPNTSEERSQTHLGSSPERENSTMGPSVQNYALSQQVLPTSSQDGLSAPVHSGPSLPRVVDVMGASPDQEDHTESAATHPQGGPYLDMKEYSCDICHKQFDSANSVLRHKRSHTGDRPYICKICGWGFNLSGNLNQHLAIHQKVKPFKCVYCGKTFARSNVLKAHVRCHTGERPFQCQLCGSKFIIGHNLKKHMVTRHGIKEDDRIFSQNDATEDSGRSHDNVFSQNNTSEINGRYQRSDNSENISIPKSRS</sequence>
<gene>
    <name evidence="11" type="ORF">pdam_00009636</name>
</gene>
<dbReference type="GO" id="GO:0000977">
    <property type="term" value="F:RNA polymerase II transcription regulatory region sequence-specific DNA binding"/>
    <property type="evidence" value="ECO:0007669"/>
    <property type="project" value="TreeGrafter"/>
</dbReference>
<keyword evidence="3" id="KW-0677">Repeat</keyword>
<feature type="compositionally biased region" description="Polar residues" evidence="9">
    <location>
        <begin position="336"/>
        <end position="354"/>
    </location>
</feature>
<dbReference type="OMA" id="TNDPLPC"/>
<evidence type="ECO:0000256" key="3">
    <source>
        <dbReference type="ARBA" id="ARBA00022737"/>
    </source>
</evidence>
<evidence type="ECO:0000256" key="1">
    <source>
        <dbReference type="ARBA" id="ARBA00004123"/>
    </source>
</evidence>
<keyword evidence="5" id="KW-0862">Zinc</keyword>
<accession>A0A3M6U0K6</accession>
<evidence type="ECO:0000313" key="12">
    <source>
        <dbReference type="Proteomes" id="UP000275408"/>
    </source>
</evidence>
<dbReference type="STRING" id="46731.A0A3M6U0K6"/>
<dbReference type="InterPro" id="IPR036236">
    <property type="entry name" value="Znf_C2H2_sf"/>
</dbReference>
<keyword evidence="2" id="KW-0479">Metal-binding</keyword>
<dbReference type="Proteomes" id="UP000275408">
    <property type="component" value="Unassembled WGS sequence"/>
</dbReference>
<dbReference type="FunFam" id="3.30.160.60:FF:000446">
    <property type="entry name" value="Zinc finger protein"/>
    <property type="match status" value="1"/>
</dbReference>
<dbReference type="GO" id="GO:0008270">
    <property type="term" value="F:zinc ion binding"/>
    <property type="evidence" value="ECO:0007669"/>
    <property type="project" value="UniProtKB-KW"/>
</dbReference>
<comment type="subcellular location">
    <subcellularLocation>
        <location evidence="1">Nucleus</location>
    </subcellularLocation>
</comment>
<keyword evidence="12" id="KW-1185">Reference proteome</keyword>
<dbReference type="OrthoDB" id="9411774at2759"/>
<dbReference type="AlphaFoldDB" id="A0A3M6U0K6"/>
<feature type="domain" description="C2H2-type" evidence="10">
    <location>
        <begin position="503"/>
        <end position="530"/>
    </location>
</feature>
<dbReference type="PROSITE" id="PS50157">
    <property type="entry name" value="ZINC_FINGER_C2H2_2"/>
    <property type="match status" value="4"/>
</dbReference>
<evidence type="ECO:0000256" key="4">
    <source>
        <dbReference type="ARBA" id="ARBA00022771"/>
    </source>
</evidence>
<evidence type="ECO:0000256" key="8">
    <source>
        <dbReference type="PROSITE-ProRule" id="PRU00042"/>
    </source>
</evidence>
<dbReference type="SMART" id="SM00355">
    <property type="entry name" value="ZnF_C2H2"/>
    <property type="match status" value="4"/>
</dbReference>
<dbReference type="FunFam" id="3.30.160.60:FF:000875">
    <property type="entry name" value="zinc finger protein 236 isoform X7"/>
    <property type="match status" value="1"/>
</dbReference>
<feature type="compositionally biased region" description="Basic residues" evidence="9">
    <location>
        <begin position="187"/>
        <end position="198"/>
    </location>
</feature>
<dbReference type="GO" id="GO:0000981">
    <property type="term" value="F:DNA-binding transcription factor activity, RNA polymerase II-specific"/>
    <property type="evidence" value="ECO:0007669"/>
    <property type="project" value="TreeGrafter"/>
</dbReference>
<dbReference type="EMBL" id="RCHS01002511">
    <property type="protein sequence ID" value="RMX47018.1"/>
    <property type="molecule type" value="Genomic_DNA"/>
</dbReference>
<feature type="domain" description="C2H2-type" evidence="10">
    <location>
        <begin position="559"/>
        <end position="586"/>
    </location>
</feature>
<name>A0A3M6U0K6_POCDA</name>